<feature type="compositionally biased region" description="Polar residues" evidence="6">
    <location>
        <begin position="396"/>
        <end position="414"/>
    </location>
</feature>
<feature type="compositionally biased region" description="Polar residues" evidence="6">
    <location>
        <begin position="507"/>
        <end position="520"/>
    </location>
</feature>
<feature type="compositionally biased region" description="Basic and acidic residues" evidence="6">
    <location>
        <begin position="1285"/>
        <end position="1295"/>
    </location>
</feature>
<dbReference type="InterPro" id="IPR011993">
    <property type="entry name" value="PH-like_dom_sf"/>
</dbReference>
<feature type="region of interest" description="Disordered" evidence="6">
    <location>
        <begin position="1580"/>
        <end position="1603"/>
    </location>
</feature>
<dbReference type="PANTHER" id="PTHR47695">
    <property type="entry name" value="PID DOMAIN-CONTAINING PROTEIN"/>
    <property type="match status" value="1"/>
</dbReference>
<name>A0A9P0JKB3_ACAOB</name>
<feature type="region of interest" description="Disordered" evidence="6">
    <location>
        <begin position="1252"/>
        <end position="1558"/>
    </location>
</feature>
<accession>A0A9P0JKB3</accession>
<feature type="region of interest" description="Disordered" evidence="6">
    <location>
        <begin position="580"/>
        <end position="658"/>
    </location>
</feature>
<feature type="compositionally biased region" description="Basic and acidic residues" evidence="6">
    <location>
        <begin position="1321"/>
        <end position="1335"/>
    </location>
</feature>
<organism evidence="8 9">
    <name type="scientific">Acanthoscelides obtectus</name>
    <name type="common">Bean weevil</name>
    <name type="synonym">Bruchus obtectus</name>
    <dbReference type="NCBI Taxonomy" id="200917"/>
    <lineage>
        <taxon>Eukaryota</taxon>
        <taxon>Metazoa</taxon>
        <taxon>Ecdysozoa</taxon>
        <taxon>Arthropoda</taxon>
        <taxon>Hexapoda</taxon>
        <taxon>Insecta</taxon>
        <taxon>Pterygota</taxon>
        <taxon>Neoptera</taxon>
        <taxon>Endopterygota</taxon>
        <taxon>Coleoptera</taxon>
        <taxon>Polyphaga</taxon>
        <taxon>Cucujiformia</taxon>
        <taxon>Chrysomeloidea</taxon>
        <taxon>Chrysomelidae</taxon>
        <taxon>Bruchinae</taxon>
        <taxon>Bruchini</taxon>
        <taxon>Acanthoscelides</taxon>
    </lineage>
</organism>
<keyword evidence="9" id="KW-1185">Reference proteome</keyword>
<reference evidence="8" key="1">
    <citation type="submission" date="2022-03" db="EMBL/GenBank/DDBJ databases">
        <authorList>
            <person name="Sayadi A."/>
        </authorList>
    </citation>
    <scope>NUCLEOTIDE SEQUENCE</scope>
</reference>
<dbReference type="GO" id="GO:0005737">
    <property type="term" value="C:cytoplasm"/>
    <property type="evidence" value="ECO:0007669"/>
    <property type="project" value="UniProtKB-SubCell"/>
</dbReference>
<evidence type="ECO:0000256" key="6">
    <source>
        <dbReference type="SAM" id="MobiDB-lite"/>
    </source>
</evidence>
<keyword evidence="3" id="KW-0963">Cytoplasm</keyword>
<dbReference type="FunFam" id="2.30.29.30:FF:000262">
    <property type="entry name" value="Disabled, isoform F"/>
    <property type="match status" value="1"/>
</dbReference>
<feature type="compositionally biased region" description="Polar residues" evidence="6">
    <location>
        <begin position="1435"/>
        <end position="1445"/>
    </location>
</feature>
<dbReference type="PROSITE" id="PS01179">
    <property type="entry name" value="PID"/>
    <property type="match status" value="1"/>
</dbReference>
<dbReference type="Gene3D" id="2.30.29.30">
    <property type="entry name" value="Pleckstrin-homology domain (PH domain)/Phosphotyrosine-binding domain (PTB)"/>
    <property type="match status" value="1"/>
</dbReference>
<feature type="region of interest" description="Disordered" evidence="6">
    <location>
        <begin position="171"/>
        <end position="208"/>
    </location>
</feature>
<comment type="subcellular location">
    <subcellularLocation>
        <location evidence="1">Cytoplasm</location>
    </subcellularLocation>
</comment>
<feature type="region of interest" description="Disordered" evidence="6">
    <location>
        <begin position="922"/>
        <end position="1216"/>
    </location>
</feature>
<dbReference type="EMBL" id="CAKOFQ010006655">
    <property type="protein sequence ID" value="CAH1954613.1"/>
    <property type="molecule type" value="Genomic_DNA"/>
</dbReference>
<keyword evidence="4" id="KW-0597">Phosphoprotein</keyword>
<feature type="compositionally biased region" description="Acidic residues" evidence="6">
    <location>
        <begin position="1253"/>
        <end position="1264"/>
    </location>
</feature>
<feature type="compositionally biased region" description="Polar residues" evidence="6">
    <location>
        <begin position="1542"/>
        <end position="1551"/>
    </location>
</feature>
<proteinExistence type="predicted"/>
<feature type="compositionally biased region" description="Basic and acidic residues" evidence="6">
    <location>
        <begin position="1451"/>
        <end position="1488"/>
    </location>
</feature>
<feature type="compositionally biased region" description="Basic and acidic residues" evidence="6">
    <location>
        <begin position="341"/>
        <end position="351"/>
    </location>
</feature>
<feature type="compositionally biased region" description="Low complexity" evidence="6">
    <location>
        <begin position="274"/>
        <end position="293"/>
    </location>
</feature>
<feature type="compositionally biased region" description="Basic and acidic residues" evidence="6">
    <location>
        <begin position="643"/>
        <end position="658"/>
    </location>
</feature>
<feature type="compositionally biased region" description="Basic residues" evidence="6">
    <location>
        <begin position="1343"/>
        <end position="1352"/>
    </location>
</feature>
<evidence type="ECO:0000256" key="5">
    <source>
        <dbReference type="ARBA" id="ARBA00022782"/>
    </source>
</evidence>
<dbReference type="Proteomes" id="UP001152888">
    <property type="component" value="Unassembled WGS sequence"/>
</dbReference>
<feature type="region of interest" description="Disordered" evidence="6">
    <location>
        <begin position="388"/>
        <end position="419"/>
    </location>
</feature>
<evidence type="ECO:0000256" key="4">
    <source>
        <dbReference type="ARBA" id="ARBA00022553"/>
    </source>
</evidence>
<feature type="compositionally biased region" description="Low complexity" evidence="6">
    <location>
        <begin position="979"/>
        <end position="993"/>
    </location>
</feature>
<gene>
    <name evidence="8" type="ORF">ACAOBT_LOCUS648</name>
</gene>
<dbReference type="CDD" id="cd01215">
    <property type="entry name" value="PTB_Dab"/>
    <property type="match status" value="1"/>
</dbReference>
<evidence type="ECO:0000256" key="2">
    <source>
        <dbReference type="ARBA" id="ARBA00022473"/>
    </source>
</evidence>
<evidence type="ECO:0000256" key="3">
    <source>
        <dbReference type="ARBA" id="ARBA00022490"/>
    </source>
</evidence>
<dbReference type="Pfam" id="PF00640">
    <property type="entry name" value="PID"/>
    <property type="match status" value="1"/>
</dbReference>
<keyword evidence="5" id="KW-0221">Differentiation</keyword>
<dbReference type="SMART" id="SM00462">
    <property type="entry name" value="PTB"/>
    <property type="match status" value="1"/>
</dbReference>
<keyword evidence="2" id="KW-0217">Developmental protein</keyword>
<evidence type="ECO:0000259" key="7">
    <source>
        <dbReference type="PROSITE" id="PS01179"/>
    </source>
</evidence>
<dbReference type="OrthoDB" id="10069833at2759"/>
<dbReference type="SUPFAM" id="SSF50729">
    <property type="entry name" value="PH domain-like"/>
    <property type="match status" value="1"/>
</dbReference>
<feature type="compositionally biased region" description="Basic and acidic residues" evidence="6">
    <location>
        <begin position="599"/>
        <end position="611"/>
    </location>
</feature>
<evidence type="ECO:0000313" key="9">
    <source>
        <dbReference type="Proteomes" id="UP001152888"/>
    </source>
</evidence>
<evidence type="ECO:0000313" key="8">
    <source>
        <dbReference type="EMBL" id="CAH1954613.1"/>
    </source>
</evidence>
<comment type="caution">
    <text evidence="8">The sequence shown here is derived from an EMBL/GenBank/DDBJ whole genome shotgun (WGS) entry which is preliminary data.</text>
</comment>
<feature type="compositionally biased region" description="Basic and acidic residues" evidence="6">
    <location>
        <begin position="1584"/>
        <end position="1603"/>
    </location>
</feature>
<feature type="compositionally biased region" description="Polar residues" evidence="6">
    <location>
        <begin position="473"/>
        <end position="499"/>
    </location>
</feature>
<sequence>MQTLRKKTSPLKYKNETTRFLGDGVSFKAKLIGILEVSEARGDRMCQEALADLKMAIRAAGEHKQRIIINVAIDGLRLRDEKTGDSLYHHPVHKISFIAQDMTDSRAFGYIFGSPDTGHRFFGIKTDKAASQVVIAMRDLFQVVFALKKKEIEIAKQNLEKSCYIASSLLSDGSSSSSKMQNVPHVSIKSSSESKHCSSSTNEAKGSGTAVADLVDLELELNSLQQGLNQMERITPSDPFGSKEDPFGDSFTSYPAKPILPPPPPSNRERSSRTSESSSIFSPKPSHKSSTSTIEPSSIREFTFSHEFESSHEEPSSGDWFAPSAGNSIFEEPSPLPVTEPTKDEKHEQTKQEILSQFDVFTELDPLELKNPPKKALKELASTATVQETPLFPATFPSTQPTSGASDPSTTSGVFTVDPFGEDPFVKEDPFADSDFSKQDPFESEFASFKLDSIGKKDNSIQNTLPKDPVATYQKSPLEKQTSLFSTSPKGPSVFSRQATLEDKNYSKLTQLHDNPSLDISSESECAPEPPPRPFVQIKPPPLPPKKQTELATKPPPRPPHGEESPYDFIEKYETAPSSLEFVKNPEKRPPLPVPARKAKFESDFIPERPKKQFNVSSSEEDYLTPISFPDKTARISPPPSQKDAKKADGENKEEDSLKGLDITLSQLTLSGLNELAQKLNIPAGQLSNMTLVQLTALLSDYIKTGSTGTSDIKSNDTTTNDDKFPAFEANFAANFSNGGGSTINSSFDRYAVFRELMQEEIKQTKIDSEPEEISENKEKIETVSATISLEMKSLQQQESMTDRYAALREIVDIELKQSGLGENKLDDTNVPEQDVAIQNVVNQDTNKESEINIINTKKTIVSDEKAKAIISPVKSNIIEYSAPLDSNEKSVTIEKSPVKSSILKSPLPSAVSEIVQNSARMTSGSLSDVVSGSSPEVDNTASNSDAGKKASETTGESWAIFDQPALPTTILPDKDKQSLTSQTHQLQQTTQSEEGASPWSSDSKEFGDGSPTEWGEKESGGSEGRWSVEGRRGKSRGRGDQEGWWDTSAEPEVHQYPTRRSTTDSYDDDYPPPRTPYDQRAPRKRTRQPPPWQEGAAGQGGGMGDTRGGGGHSSSSRDVSPWEEEPARRYRQHSAGTTGGRGVYQRSRGGRGSRDSWDDDDDYEYDEEPTAVRCHWSDRHGPRSTDRESRHSGGSRDHDDWSDDRRHRRRRGDTRERWCCPDWEQEKSRYAGRWAEQSKWHRDERYYGQESPWDEDEYSNDPDESPHYLSAKKNWKQRPSSATEVERKIAEGAKGRHYMGTGSSDGERDRRYKPTRRSRSRDSQYSEPSHRYKPEIGSLSRSLHRKPHGHQKTTPDDEFVKKTDQKDTNKKSLMLARKKPKDTASKLDESPTCGTFPRKSSSRSKSLFENDFVSPEPARMQPKFNFDDFETSEAESPTTLTRPSKPTLRTHFEKSGGAEREFKEHRGGILTKEEKLSPRYREVKNESFFEDDFSPNEKSEPVPEDSISSIKEEVDREEEDEFSDRNHENASNGRKKFMSKNRLSSASSRADVNLKKSESVNIFAREDDPFDDDFFCEESNEFQEEKPSSRSTELRWTENFDN</sequence>
<feature type="region of interest" description="Disordered" evidence="6">
    <location>
        <begin position="457"/>
        <end position="566"/>
    </location>
</feature>
<feature type="compositionally biased region" description="Pro residues" evidence="6">
    <location>
        <begin position="528"/>
        <end position="545"/>
    </location>
</feature>
<protein>
    <recommendedName>
        <fullName evidence="7">PID domain-containing protein</fullName>
    </recommendedName>
</protein>
<feature type="domain" description="PID" evidence="7">
    <location>
        <begin position="21"/>
        <end position="153"/>
    </location>
</feature>
<dbReference type="InterPro" id="IPR006020">
    <property type="entry name" value="PTB/PI_dom"/>
</dbReference>
<feature type="compositionally biased region" description="Basic and acidic residues" evidence="6">
    <location>
        <begin position="303"/>
        <end position="315"/>
    </location>
</feature>
<feature type="compositionally biased region" description="Basic and acidic residues" evidence="6">
    <location>
        <begin position="1015"/>
        <end position="1042"/>
    </location>
</feature>
<dbReference type="InterPro" id="IPR048561">
    <property type="entry name" value="Dab_PTB"/>
</dbReference>
<feature type="compositionally biased region" description="Low complexity" evidence="6">
    <location>
        <begin position="924"/>
        <end position="935"/>
    </location>
</feature>
<dbReference type="PANTHER" id="PTHR47695:SF3">
    <property type="entry name" value="PID DOMAIN-CONTAINING PROTEIN"/>
    <property type="match status" value="1"/>
</dbReference>
<feature type="compositionally biased region" description="Gly residues" evidence="6">
    <location>
        <begin position="1098"/>
        <end position="1113"/>
    </location>
</feature>
<dbReference type="GO" id="GO:0030154">
    <property type="term" value="P:cell differentiation"/>
    <property type="evidence" value="ECO:0007669"/>
    <property type="project" value="UniProtKB-KW"/>
</dbReference>
<evidence type="ECO:0000256" key="1">
    <source>
        <dbReference type="ARBA" id="ARBA00004496"/>
    </source>
</evidence>
<feature type="region of interest" description="Disordered" evidence="6">
    <location>
        <begin position="233"/>
        <end position="351"/>
    </location>
</feature>
<feature type="compositionally biased region" description="Basic and acidic residues" evidence="6">
    <location>
        <begin position="1176"/>
        <end position="1206"/>
    </location>
</feature>
<feature type="compositionally biased region" description="Basic and acidic residues" evidence="6">
    <location>
        <begin position="1354"/>
        <end position="1371"/>
    </location>
</feature>
<feature type="compositionally biased region" description="Polar residues" evidence="6">
    <location>
        <begin position="937"/>
        <end position="946"/>
    </location>
</feature>
<feature type="compositionally biased region" description="Acidic residues" evidence="6">
    <location>
        <begin position="1158"/>
        <end position="1170"/>
    </location>
</feature>